<dbReference type="InterPro" id="IPR036915">
    <property type="entry name" value="Cyclin-like_sf"/>
</dbReference>
<evidence type="ECO:0000256" key="1">
    <source>
        <dbReference type="SAM" id="MobiDB-lite"/>
    </source>
</evidence>
<dbReference type="GO" id="GO:0019901">
    <property type="term" value="F:protein kinase binding"/>
    <property type="evidence" value="ECO:0007669"/>
    <property type="project" value="InterPro"/>
</dbReference>
<dbReference type="PANTHER" id="PTHR15615">
    <property type="match status" value="1"/>
</dbReference>
<sequence length="359" mass="38898">MGSPHPEEQPQEKDHNNESGKPPPPPEPSTDAGIVPSSKSPRLEGLDNLTPETVDIFTLDPVAALKLLCRGTQLLVDMTGDVPPTPAFTSPAIQEATTTPVRPNASLSVPGFCPRNENENIDGVPFTRTPIGSPEAHMQEPIVHGSTSQSAAVQYAALGRKFYSKRPPPISLEDYLTRMHKYCPMSTAAYLATSHYISHLAIREKICPVTPRNVHRLVLAGLRIAMKALEDLSWPHGRFAKVGGITEAELARLEIGFCFLMDFGLKVDERMLTDEAQHLVQVNNSSAITDNDLEPGGMQLKLPEPRNRRKSGELADSTNGSGNEASTARTTAEKRKASSSLPMRPVPHAGQAIEIVGQS</sequence>
<feature type="compositionally biased region" description="Basic and acidic residues" evidence="1">
    <location>
        <begin position="1"/>
        <end position="18"/>
    </location>
</feature>
<feature type="region of interest" description="Disordered" evidence="1">
    <location>
        <begin position="287"/>
        <end position="359"/>
    </location>
</feature>
<evidence type="ECO:0000313" key="3">
    <source>
        <dbReference type="Proteomes" id="UP001316803"/>
    </source>
</evidence>
<dbReference type="PANTHER" id="PTHR15615:SF32">
    <property type="entry name" value="PROTEIN KINASE COMPLEX COMPONENT, PUTATIVE (AFU_ORTHOLOGUE AFUA_2G07660)-RELATED"/>
    <property type="match status" value="1"/>
</dbReference>
<dbReference type="GO" id="GO:0005634">
    <property type="term" value="C:nucleus"/>
    <property type="evidence" value="ECO:0007669"/>
    <property type="project" value="TreeGrafter"/>
</dbReference>
<feature type="region of interest" description="Disordered" evidence="1">
    <location>
        <begin position="1"/>
        <end position="47"/>
    </location>
</feature>
<dbReference type="GO" id="GO:0016538">
    <property type="term" value="F:cyclin-dependent protein serine/threonine kinase regulator activity"/>
    <property type="evidence" value="ECO:0007669"/>
    <property type="project" value="TreeGrafter"/>
</dbReference>
<evidence type="ECO:0000313" key="2">
    <source>
        <dbReference type="EMBL" id="KAK5948062.1"/>
    </source>
</evidence>
<accession>A0AAN8I151</accession>
<protein>
    <recommendedName>
        <fullName evidence="4">Cyclin-domain-containing protein</fullName>
    </recommendedName>
</protein>
<feature type="compositionally biased region" description="Basic and acidic residues" evidence="1">
    <location>
        <begin position="303"/>
        <end position="313"/>
    </location>
</feature>
<dbReference type="Proteomes" id="UP001316803">
    <property type="component" value="Unassembled WGS sequence"/>
</dbReference>
<dbReference type="Pfam" id="PF08613">
    <property type="entry name" value="Cyclin"/>
    <property type="match status" value="1"/>
</dbReference>
<feature type="compositionally biased region" description="Polar residues" evidence="1">
    <location>
        <begin position="316"/>
        <end position="330"/>
    </location>
</feature>
<proteinExistence type="predicted"/>
<dbReference type="AlphaFoldDB" id="A0AAN8I151"/>
<dbReference type="GO" id="GO:0000307">
    <property type="term" value="C:cyclin-dependent protein kinase holoenzyme complex"/>
    <property type="evidence" value="ECO:0007669"/>
    <property type="project" value="TreeGrafter"/>
</dbReference>
<gene>
    <name evidence="2" type="ORF">OHC33_010903</name>
</gene>
<dbReference type="EMBL" id="JAKLMC020000054">
    <property type="protein sequence ID" value="KAK5948062.1"/>
    <property type="molecule type" value="Genomic_DNA"/>
</dbReference>
<dbReference type="SUPFAM" id="SSF47954">
    <property type="entry name" value="Cyclin-like"/>
    <property type="match status" value="1"/>
</dbReference>
<evidence type="ECO:0008006" key="4">
    <source>
        <dbReference type="Google" id="ProtNLM"/>
    </source>
</evidence>
<comment type="caution">
    <text evidence="2">The sequence shown here is derived from an EMBL/GenBank/DDBJ whole genome shotgun (WGS) entry which is preliminary data.</text>
</comment>
<organism evidence="2 3">
    <name type="scientific">Knufia fluminis</name>
    <dbReference type="NCBI Taxonomy" id="191047"/>
    <lineage>
        <taxon>Eukaryota</taxon>
        <taxon>Fungi</taxon>
        <taxon>Dikarya</taxon>
        <taxon>Ascomycota</taxon>
        <taxon>Pezizomycotina</taxon>
        <taxon>Eurotiomycetes</taxon>
        <taxon>Chaetothyriomycetidae</taxon>
        <taxon>Chaetothyriales</taxon>
        <taxon>Trichomeriaceae</taxon>
        <taxon>Knufia</taxon>
    </lineage>
</organism>
<keyword evidence="3" id="KW-1185">Reference proteome</keyword>
<dbReference type="CDD" id="cd20558">
    <property type="entry name" value="CYCLIN_ScPCL7-like"/>
    <property type="match status" value="1"/>
</dbReference>
<name>A0AAN8I151_9EURO</name>
<reference evidence="2 3" key="1">
    <citation type="submission" date="2022-12" db="EMBL/GenBank/DDBJ databases">
        <title>Genomic features and morphological characterization of a novel Knufia sp. strain isolated from spacecraft assembly facility.</title>
        <authorList>
            <person name="Teixeira M."/>
            <person name="Chander A.M."/>
            <person name="Stajich J.E."/>
            <person name="Venkateswaran K."/>
        </authorList>
    </citation>
    <scope>NUCLEOTIDE SEQUENCE [LARGE SCALE GENOMIC DNA]</scope>
    <source>
        <strain evidence="2 3">FJI-L2-BK-P2</strain>
    </source>
</reference>
<dbReference type="InterPro" id="IPR013922">
    <property type="entry name" value="Cyclin_PHO80-like"/>
</dbReference>
<dbReference type="Gene3D" id="1.10.472.10">
    <property type="entry name" value="Cyclin-like"/>
    <property type="match status" value="1"/>
</dbReference>